<feature type="compositionally biased region" description="Polar residues" evidence="2">
    <location>
        <begin position="37"/>
        <end position="52"/>
    </location>
</feature>
<gene>
    <name evidence="3" type="ORF">JR316_012286</name>
</gene>
<evidence type="ECO:0000256" key="1">
    <source>
        <dbReference type="SAM" id="Coils"/>
    </source>
</evidence>
<feature type="compositionally biased region" description="Polar residues" evidence="2">
    <location>
        <begin position="1606"/>
        <end position="1617"/>
    </location>
</feature>
<feature type="compositionally biased region" description="Polar residues" evidence="2">
    <location>
        <begin position="1745"/>
        <end position="1754"/>
    </location>
</feature>
<feature type="region of interest" description="Disordered" evidence="2">
    <location>
        <begin position="1743"/>
        <end position="1783"/>
    </location>
</feature>
<protein>
    <submittedName>
        <fullName evidence="3">Uncharacterized protein</fullName>
    </submittedName>
</protein>
<feature type="region of interest" description="Disordered" evidence="2">
    <location>
        <begin position="1488"/>
        <end position="1521"/>
    </location>
</feature>
<feature type="compositionally biased region" description="Basic residues" evidence="2">
    <location>
        <begin position="1640"/>
        <end position="1649"/>
    </location>
</feature>
<evidence type="ECO:0000256" key="2">
    <source>
        <dbReference type="SAM" id="MobiDB-lite"/>
    </source>
</evidence>
<feature type="region of interest" description="Disordered" evidence="2">
    <location>
        <begin position="1606"/>
        <end position="1668"/>
    </location>
</feature>
<feature type="coiled-coil region" evidence="1">
    <location>
        <begin position="526"/>
        <end position="678"/>
    </location>
</feature>
<reference evidence="3" key="1">
    <citation type="submission" date="2021-02" db="EMBL/GenBank/DDBJ databases">
        <title>Psilocybe cubensis genome.</title>
        <authorList>
            <person name="Mckernan K.J."/>
            <person name="Crawford S."/>
            <person name="Trippe A."/>
            <person name="Kane L.T."/>
            <person name="Mclaughlin S."/>
        </authorList>
    </citation>
    <scope>NUCLEOTIDE SEQUENCE [LARGE SCALE GENOMIC DNA]</scope>
    <source>
        <strain evidence="3">MGC-MH-2018</strain>
    </source>
</reference>
<organism evidence="3">
    <name type="scientific">Psilocybe cubensis</name>
    <name type="common">Psychedelic mushroom</name>
    <name type="synonym">Stropharia cubensis</name>
    <dbReference type="NCBI Taxonomy" id="181762"/>
    <lineage>
        <taxon>Eukaryota</taxon>
        <taxon>Fungi</taxon>
        <taxon>Dikarya</taxon>
        <taxon>Basidiomycota</taxon>
        <taxon>Agaricomycotina</taxon>
        <taxon>Agaricomycetes</taxon>
        <taxon>Agaricomycetidae</taxon>
        <taxon>Agaricales</taxon>
        <taxon>Agaricineae</taxon>
        <taxon>Strophariaceae</taxon>
        <taxon>Psilocybe</taxon>
    </lineage>
</organism>
<feature type="region of interest" description="Disordered" evidence="2">
    <location>
        <begin position="1"/>
        <end position="95"/>
    </location>
</feature>
<feature type="coiled-coil region" evidence="1">
    <location>
        <begin position="213"/>
        <end position="262"/>
    </location>
</feature>
<feature type="compositionally biased region" description="Acidic residues" evidence="2">
    <location>
        <begin position="1488"/>
        <end position="1500"/>
    </location>
</feature>
<dbReference type="PANTHER" id="PTHR19327">
    <property type="entry name" value="GOLGIN"/>
    <property type="match status" value="1"/>
</dbReference>
<name>A0A8H7XNI4_PSICU</name>
<feature type="compositionally biased region" description="Basic residues" evidence="2">
    <location>
        <begin position="1995"/>
        <end position="2006"/>
    </location>
</feature>
<feature type="coiled-coil region" evidence="1">
    <location>
        <begin position="104"/>
        <end position="131"/>
    </location>
</feature>
<evidence type="ECO:0000313" key="3">
    <source>
        <dbReference type="EMBL" id="KAG5162898.1"/>
    </source>
</evidence>
<feature type="coiled-coil region" evidence="1">
    <location>
        <begin position="292"/>
        <end position="500"/>
    </location>
</feature>
<sequence length="2051" mass="231529">MDDASMENLSLPGAFNSSPTEQMDITSSDDVTRNHPGPSQTPQSPTEQMDITSSDDDARNHPGPSQTPQLQSQILKPQESGKRKRSDHEEISSRKLIAVEPEYLQELEFAVDELTKKLKSKDKEIKRLQSIEPSVNDLKDAEIRHLRVVEQKVETLIIGKIYISKEKSASDGAYKTLQSQFEDYKRVRFPGFMLSYLRLSIEQDVDRQHKEASRAKEHEMSELEAKFKQQIEELQIHHDRTVEELNKKVESQSLQISSLVEDSLEESETAKILLNEPDGEGSNILEEDMSHIKELEDLNMAFTERITAYEAQIAKLNADLEEQKAESSKLTRAVQELEGQSVDGISKQERITELEALVRAKTTELEELKHSTSHAQDLENRINELQARLGEFEREREGQSIDGISKQERITELEALVRAKTTELEELKHSTSHAQDLENRINELQGSLQESDSEREKLIQAQQVSSHRENVLASELQTVREKRSEQIKTLTAQVRLLENELSGNQTALKDQGQELERLRAASTQRRTADEAEIAKLNADLKALKDSQQSSADRGALDADHIQKLEAQLTAQTNRVQQLEIMNAASIENASAYETRVKQLESDLEAQKAESSKLTRAVQELEGQSVDGISKQERITELEALVRAKTTELEELKHSTSHAQDLENRINELQGCLQESDSEREKLIQAQQVSSHRENVLASELQTMREKRSEQIKTLTAQVRLLENELSGNQTALKDQGQELERLRAASTQRRTADEAEIAKLNADLKALKDSQQSSADRGALDADHIQKLEAQLTAQTNRVQQLEIMNAASIENASAYETRVKQLESDLEAQKAESSKLTRAVQELEGQSVDGISKQERITELEALVRAKTTELEELKHSTSHAQDLENRINELQGCLQESDSEREKLIQAQQVSSHRENVLASELQTMREKRSEQIKTLTAQVRLLENELSGNQTALKDQGQELERLRAASTQRRTADEAEIAKLNADLKALKDSQQSSADRGALDADHIQKLEAQLTAQTNRVQQLEIMNAASIENASAYETRVKQLESDLEAQKAESSKLTRAVQELEGQSVDGISKQERITELEALVRAKTTELEELKHSTSHAQDLENRINELQARLGEFEREREGQSIDGISKQERITELEALVRAKTTELEELKHSTSHAQDLENRINELQARLQESDSEREKLIQAQQVSSHRENVLASELQTVREKRSEQIKTLTAQVRLLENELSGNQTALKDQGQELERLRAASTQRRTADEAEIAKLNADLKDQKAESSRLTRAVQELEGQLTDGIDRENRIVQLNNDLDAKTAELKKSREESTSHAQQLENRIGDLQARLQESDSKREKLIQAQQLSSHRENVFASELQTVREKRSEQIKTLNARVRDLEKELEQAATNSRDSLSKERERYQQMSVEFQKQQAALSQTTEDLSTVKAALEKEFEDHGNTKSLLELLQSDLVDSQKAISILNSQLEATMADHIEFGEEAQDSDSAMDPDAPESTPSATGKSQKAAGKRRQMSMMPDTTLYTLMNDMPKEWPQRSPFSRLSKKLPGKCFQPTPDIVGSTPVYTFMNHRNGDLQVNMEPENSAERPTFSNFFNQTEFTPTLSTSANRSSPVRDGDLASSSNPGPSIPNRFSKPGHYRRGRATHQSPPPPSSAIPRSGRDDVRGVEASTAFHADTPATVADPSVVPPHSVFSSTPPVTPVPPVASVSAAERAFQERILNTLSTLSSDVRGVVSDVQELRSNANTQPATPRRRIPNRKPYSPYKQAGPVRPRSADRNASRQLQQYLLGISEDDDIFIMDSIHIASPAEVDKFENSLRDPPPLEPLQLHFDQVKVKWNAYLADLFAEQFLRLHSNLNATADQIKEHFMARVQMFREKLISIVPRPGETSEQCFDRVREERLNANRRKRRRTRQRNKLYVDRYSNCIDAGRHDIADVVLTLGEDGMSEDETDGEDSTVVLLTQWRNPKLLTPLKIADSLRPATSVNGTRRPGSRPLKRRRLQSAREGYQPAPDQRPENYYYSSWRACLSRYDIALLKMKDAKPFFGE</sequence>
<feature type="coiled-coil region" evidence="1">
    <location>
        <begin position="1257"/>
        <end position="1422"/>
    </location>
</feature>
<feature type="region of interest" description="Disordered" evidence="2">
    <location>
        <begin position="1986"/>
        <end position="2019"/>
    </location>
</feature>
<dbReference type="EMBL" id="JAFIQS010000017">
    <property type="protein sequence ID" value="KAG5162898.1"/>
    <property type="molecule type" value="Genomic_DNA"/>
</dbReference>
<feature type="compositionally biased region" description="Polar residues" evidence="2">
    <location>
        <begin position="15"/>
        <end position="29"/>
    </location>
</feature>
<proteinExistence type="predicted"/>
<comment type="caution">
    <text evidence="3">The sequence shown here is derived from an EMBL/GenBank/DDBJ whole genome shotgun (WGS) entry which is preliminary data.</text>
</comment>
<feature type="coiled-coil region" evidence="1">
    <location>
        <begin position="974"/>
        <end position="1231"/>
    </location>
</feature>
<accession>A0A8H7XNI4</accession>
<dbReference type="PANTHER" id="PTHR19327:SF0">
    <property type="entry name" value="GOLGIN SUBFAMILY A MEMBER 4"/>
    <property type="match status" value="1"/>
</dbReference>
<feature type="compositionally biased region" description="Polar residues" evidence="2">
    <location>
        <begin position="63"/>
        <end position="75"/>
    </location>
</feature>
<feature type="coiled-coil region" evidence="1">
    <location>
        <begin position="750"/>
        <end position="902"/>
    </location>
</feature>
<keyword evidence="1" id="KW-0175">Coiled coil</keyword>